<dbReference type="EMBL" id="CP122537">
    <property type="protein sequence ID" value="WGH80178.1"/>
    <property type="molecule type" value="Genomic_DNA"/>
</dbReference>
<keyword evidence="6" id="KW-0282">Flagellum</keyword>
<evidence type="ECO:0000259" key="5">
    <source>
        <dbReference type="SMART" id="SM00858"/>
    </source>
</evidence>
<dbReference type="CDD" id="cd11614">
    <property type="entry name" value="SAF_CpaB_FlgA_like"/>
    <property type="match status" value="1"/>
</dbReference>
<evidence type="ECO:0000313" key="6">
    <source>
        <dbReference type="EMBL" id="WGH80178.1"/>
    </source>
</evidence>
<dbReference type="InterPro" id="IPR017585">
    <property type="entry name" value="SAF_FlgA"/>
</dbReference>
<comment type="similarity">
    <text evidence="4">Belongs to the FlgA family.</text>
</comment>
<dbReference type="InterPro" id="IPR039246">
    <property type="entry name" value="Flagellar_FlgA"/>
</dbReference>
<keyword evidence="4" id="KW-1005">Bacterial flagellum biogenesis</keyword>
<comment type="function">
    <text evidence="4">Involved in the assembly process of the P-ring formation. It may associate with FlgF on the rod constituting a structure essential for the P-ring assembly or may act as a modulator protein for the P-ring assembly.</text>
</comment>
<evidence type="ECO:0000256" key="4">
    <source>
        <dbReference type="RuleBase" id="RU362063"/>
    </source>
</evidence>
<keyword evidence="6" id="KW-0966">Cell projection</keyword>
<dbReference type="Gene3D" id="2.30.30.760">
    <property type="match status" value="1"/>
</dbReference>
<reference evidence="6 7" key="1">
    <citation type="submission" date="2023-04" db="EMBL/GenBank/DDBJ databases">
        <title>Jannaschia ovalis sp. nov., a marine bacterium isolated from sea tidal flat.</title>
        <authorList>
            <person name="Kwon D.Y."/>
            <person name="Kim J.-J."/>
        </authorList>
    </citation>
    <scope>NUCLEOTIDE SEQUENCE [LARGE SCALE GENOMIC DNA]</scope>
    <source>
        <strain evidence="6 7">GRR-S6-38</strain>
    </source>
</reference>
<feature type="chain" id="PRO_5044973818" description="Flagella basal body P-ring formation protein FlgA" evidence="4">
    <location>
        <begin position="22"/>
        <end position="141"/>
    </location>
</feature>
<feature type="signal peptide" evidence="4">
    <location>
        <begin position="1"/>
        <end position="21"/>
    </location>
</feature>
<keyword evidence="3 4" id="KW-0574">Periplasm</keyword>
<dbReference type="SMART" id="SM00858">
    <property type="entry name" value="SAF"/>
    <property type="match status" value="1"/>
</dbReference>
<evidence type="ECO:0000256" key="2">
    <source>
        <dbReference type="ARBA" id="ARBA00022729"/>
    </source>
</evidence>
<proteinExistence type="inferred from homology"/>
<keyword evidence="2 4" id="KW-0732">Signal</keyword>
<organism evidence="6 7">
    <name type="scientific">Jannaschia ovalis</name>
    <dbReference type="NCBI Taxonomy" id="3038773"/>
    <lineage>
        <taxon>Bacteria</taxon>
        <taxon>Pseudomonadati</taxon>
        <taxon>Pseudomonadota</taxon>
        <taxon>Alphaproteobacteria</taxon>
        <taxon>Rhodobacterales</taxon>
        <taxon>Roseobacteraceae</taxon>
        <taxon>Jannaschia</taxon>
    </lineage>
</organism>
<sequence length="141" mass="14622">MIRILLSTLVLLGLFGPAAIAGSVTVLQPVRAGDVLDGDLLAFGTEEAADGFTDPRDLIGLEARVNLYPGRPVRTREVGAPTVVRRNAVVSLIFRRGGLTILSEGRALGRAGDGEAVRVMNLSSRSTVMGVATAAGAVLVN</sequence>
<gene>
    <name evidence="6" type="primary">flgA</name>
    <name evidence="6" type="ORF">P8627_07905</name>
</gene>
<dbReference type="PANTHER" id="PTHR36307">
    <property type="entry name" value="FLAGELLA BASAL BODY P-RING FORMATION PROTEIN FLGA"/>
    <property type="match status" value="1"/>
</dbReference>
<dbReference type="InterPro" id="IPR013974">
    <property type="entry name" value="SAF"/>
</dbReference>
<comment type="subcellular location">
    <subcellularLocation>
        <location evidence="1 4">Periplasm</location>
    </subcellularLocation>
</comment>
<accession>A0ABY8LIF7</accession>
<keyword evidence="7" id="KW-1185">Reference proteome</keyword>
<dbReference type="PANTHER" id="PTHR36307:SF1">
    <property type="entry name" value="FLAGELLA BASAL BODY P-RING FORMATION PROTEIN FLGA"/>
    <property type="match status" value="1"/>
</dbReference>
<keyword evidence="6" id="KW-0969">Cilium</keyword>
<protein>
    <recommendedName>
        <fullName evidence="4">Flagella basal body P-ring formation protein FlgA</fullName>
    </recommendedName>
</protein>
<dbReference type="NCBIfam" id="TIGR03170">
    <property type="entry name" value="flgA_cterm"/>
    <property type="match status" value="1"/>
</dbReference>
<dbReference type="Proteomes" id="UP001243420">
    <property type="component" value="Chromosome"/>
</dbReference>
<dbReference type="Pfam" id="PF13144">
    <property type="entry name" value="ChapFlgA"/>
    <property type="match status" value="1"/>
</dbReference>
<feature type="domain" description="SAF" evidence="5">
    <location>
        <begin position="21"/>
        <end position="79"/>
    </location>
</feature>
<evidence type="ECO:0000256" key="3">
    <source>
        <dbReference type="ARBA" id="ARBA00022764"/>
    </source>
</evidence>
<name>A0ABY8LIF7_9RHOB</name>
<evidence type="ECO:0000313" key="7">
    <source>
        <dbReference type="Proteomes" id="UP001243420"/>
    </source>
</evidence>
<dbReference type="RefSeq" id="WP_279967233.1">
    <property type="nucleotide sequence ID" value="NZ_CP122537.1"/>
</dbReference>
<evidence type="ECO:0000256" key="1">
    <source>
        <dbReference type="ARBA" id="ARBA00004418"/>
    </source>
</evidence>